<protein>
    <submittedName>
        <fullName evidence="2">Uncharacterized protein</fullName>
    </submittedName>
</protein>
<reference evidence="2 3" key="1">
    <citation type="submission" date="2020-08" db="EMBL/GenBank/DDBJ databases">
        <title>Paraeoetvoesia sp. YC-7-48 draft genome sequence.</title>
        <authorList>
            <person name="Yao L."/>
        </authorList>
    </citation>
    <scope>NUCLEOTIDE SEQUENCE [LARGE SCALE GENOMIC DNA]</scope>
    <source>
        <strain evidence="3">YC-7-48</strain>
    </source>
</reference>
<sequence>MLVKPRTPTPFRPFKASVKLSANHERAKQASAPRIISMGSIGNDRYGRKRDS</sequence>
<accession>A0A842HQL2</accession>
<dbReference type="AlphaFoldDB" id="A0A842HQL2"/>
<gene>
    <name evidence="2" type="ORF">GTU67_06895</name>
</gene>
<keyword evidence="3" id="KW-1185">Reference proteome</keyword>
<evidence type="ECO:0000256" key="1">
    <source>
        <dbReference type="SAM" id="MobiDB-lite"/>
    </source>
</evidence>
<dbReference type="EMBL" id="JACJUU010000004">
    <property type="protein sequence ID" value="MBC2769640.1"/>
    <property type="molecule type" value="Genomic_DNA"/>
</dbReference>
<evidence type="ECO:0000313" key="2">
    <source>
        <dbReference type="EMBL" id="MBC2769640.1"/>
    </source>
</evidence>
<dbReference type="RefSeq" id="WP_185779370.1">
    <property type="nucleotide sequence ID" value="NZ_JACJUU010000004.1"/>
</dbReference>
<feature type="region of interest" description="Disordered" evidence="1">
    <location>
        <begin position="20"/>
        <end position="52"/>
    </location>
</feature>
<proteinExistence type="predicted"/>
<evidence type="ECO:0000313" key="3">
    <source>
        <dbReference type="Proteomes" id="UP000545386"/>
    </source>
</evidence>
<comment type="caution">
    <text evidence="2">The sequence shown here is derived from an EMBL/GenBank/DDBJ whole genome shotgun (WGS) entry which is preliminary data.</text>
</comment>
<organism evidence="2 3">
    <name type="scientific">Pusillimonas minor</name>
    <dbReference type="NCBI Taxonomy" id="2697024"/>
    <lineage>
        <taxon>Bacteria</taxon>
        <taxon>Pseudomonadati</taxon>
        <taxon>Pseudomonadota</taxon>
        <taxon>Betaproteobacteria</taxon>
        <taxon>Burkholderiales</taxon>
        <taxon>Alcaligenaceae</taxon>
        <taxon>Pusillimonas</taxon>
    </lineage>
</organism>
<name>A0A842HQL2_9BURK</name>
<dbReference type="Proteomes" id="UP000545386">
    <property type="component" value="Unassembled WGS sequence"/>
</dbReference>